<evidence type="ECO:0000313" key="2">
    <source>
        <dbReference type="Proteomes" id="UP000678393"/>
    </source>
</evidence>
<dbReference type="Proteomes" id="UP000678393">
    <property type="component" value="Unassembled WGS sequence"/>
</dbReference>
<dbReference type="OrthoDB" id="10249691at2759"/>
<proteinExistence type="predicted"/>
<dbReference type="InterPro" id="IPR039231">
    <property type="entry name" value="TPGS2"/>
</dbReference>
<protein>
    <recommendedName>
        <fullName evidence="3">Tubulin polyglutamylase complex subunit 2</fullName>
    </recommendedName>
</protein>
<evidence type="ECO:0000313" key="1">
    <source>
        <dbReference type="EMBL" id="CAG5128826.1"/>
    </source>
</evidence>
<organism evidence="1 2">
    <name type="scientific">Candidula unifasciata</name>
    <dbReference type="NCBI Taxonomy" id="100452"/>
    <lineage>
        <taxon>Eukaryota</taxon>
        <taxon>Metazoa</taxon>
        <taxon>Spiralia</taxon>
        <taxon>Lophotrochozoa</taxon>
        <taxon>Mollusca</taxon>
        <taxon>Gastropoda</taxon>
        <taxon>Heterobranchia</taxon>
        <taxon>Euthyneura</taxon>
        <taxon>Panpulmonata</taxon>
        <taxon>Eupulmonata</taxon>
        <taxon>Stylommatophora</taxon>
        <taxon>Helicina</taxon>
        <taxon>Helicoidea</taxon>
        <taxon>Geomitridae</taxon>
        <taxon>Candidula</taxon>
    </lineage>
</organism>
<sequence>QKPGICHVKHDIKPAAEKPTVLMWEQKHSLLLPVDLKNFFLATNGFHLTWSVKMENACIPVGVMHINSIGHLLRLDNAVSEGTHVQPSLWDLDMEEQKDEKRVPSFVESKIFELDACDGFGKVCLVYTRAPKDDSSSESDNYITKIWFLDRSLRWHYICDTFLAYYRLMLMHLGLPHWQLAFTDIGLPPYAKARMPTLASLLSMTAPSEVGEKAKASPLDVNKVFKEKSDQ</sequence>
<feature type="non-terminal residue" evidence="1">
    <location>
        <position position="1"/>
    </location>
</feature>
<name>A0A8S3ZNA8_9EUPU</name>
<dbReference type="EMBL" id="CAJHNH020003230">
    <property type="protein sequence ID" value="CAG5128826.1"/>
    <property type="molecule type" value="Genomic_DNA"/>
</dbReference>
<keyword evidence="2" id="KW-1185">Reference proteome</keyword>
<dbReference type="PANTHER" id="PTHR31854:SF2">
    <property type="entry name" value="TUBULIN POLYGLUTAMYLASE COMPLEX SUBUNIT 2"/>
    <property type="match status" value="1"/>
</dbReference>
<gene>
    <name evidence="1" type="ORF">CUNI_LOCUS14384</name>
</gene>
<dbReference type="PANTHER" id="PTHR31854">
    <property type="entry name" value="TUBULIN POLYGLUTAMYLASE COMPLEX SUBUNIT 2"/>
    <property type="match status" value="1"/>
</dbReference>
<comment type="caution">
    <text evidence="1">The sequence shown here is derived from an EMBL/GenBank/DDBJ whole genome shotgun (WGS) entry which is preliminary data.</text>
</comment>
<dbReference type="AlphaFoldDB" id="A0A8S3ZNA8"/>
<feature type="non-terminal residue" evidence="1">
    <location>
        <position position="231"/>
    </location>
</feature>
<accession>A0A8S3ZNA8</accession>
<reference evidence="1" key="1">
    <citation type="submission" date="2021-04" db="EMBL/GenBank/DDBJ databases">
        <authorList>
            <consortium name="Molecular Ecology Group"/>
        </authorList>
    </citation>
    <scope>NUCLEOTIDE SEQUENCE</scope>
</reference>
<evidence type="ECO:0008006" key="3">
    <source>
        <dbReference type="Google" id="ProtNLM"/>
    </source>
</evidence>